<keyword evidence="2" id="KW-1185">Reference proteome</keyword>
<protein>
    <submittedName>
        <fullName evidence="1">Uncharacterized protein</fullName>
    </submittedName>
</protein>
<comment type="caution">
    <text evidence="1">The sequence shown here is derived from an EMBL/GenBank/DDBJ whole genome shotgun (WGS) entry which is preliminary data.</text>
</comment>
<dbReference type="EMBL" id="RCHS01003157">
    <property type="protein sequence ID" value="RMX43638.1"/>
    <property type="molecule type" value="Genomic_DNA"/>
</dbReference>
<reference evidence="1 2" key="1">
    <citation type="journal article" date="2018" name="Sci. Rep.">
        <title>Comparative analysis of the Pocillopora damicornis genome highlights role of immune system in coral evolution.</title>
        <authorList>
            <person name="Cunning R."/>
            <person name="Bay R.A."/>
            <person name="Gillette P."/>
            <person name="Baker A.C."/>
            <person name="Traylor-Knowles N."/>
        </authorList>
    </citation>
    <scope>NUCLEOTIDE SEQUENCE [LARGE SCALE GENOMIC DNA]</scope>
    <source>
        <strain evidence="1">RSMAS</strain>
        <tissue evidence="1">Whole animal</tissue>
    </source>
</reference>
<proteinExistence type="predicted"/>
<evidence type="ECO:0000313" key="2">
    <source>
        <dbReference type="Proteomes" id="UP000275408"/>
    </source>
</evidence>
<dbReference type="Proteomes" id="UP000275408">
    <property type="component" value="Unassembled WGS sequence"/>
</dbReference>
<gene>
    <name evidence="1" type="ORF">pdam_00023390</name>
</gene>
<sequence>MRKYGVQQPQHYIFFPSCWSEKFDIQGDLADAWKTATISQVESEEANTALASSRSHGVFNLPSYLDLGVLGDDELKNENKSIKLRQEAWPDCQKFQFPARFIRNKQIMLNPQWLLNNEWMQYSISNDSFRAKTDPFLACHLNSDESRAIPKYTSPDIQNEPIELCGDYLHEATHSGMKEQISICVRFVHRKEGENKVEVGIFMYIYRIKWCLALF</sequence>
<organism evidence="1 2">
    <name type="scientific">Pocillopora damicornis</name>
    <name type="common">Cauliflower coral</name>
    <name type="synonym">Millepora damicornis</name>
    <dbReference type="NCBI Taxonomy" id="46731"/>
    <lineage>
        <taxon>Eukaryota</taxon>
        <taxon>Metazoa</taxon>
        <taxon>Cnidaria</taxon>
        <taxon>Anthozoa</taxon>
        <taxon>Hexacorallia</taxon>
        <taxon>Scleractinia</taxon>
        <taxon>Astrocoeniina</taxon>
        <taxon>Pocilloporidae</taxon>
        <taxon>Pocillopora</taxon>
    </lineage>
</organism>
<accession>A0A3M6TQU7</accession>
<dbReference type="AlphaFoldDB" id="A0A3M6TQU7"/>
<name>A0A3M6TQU7_POCDA</name>
<evidence type="ECO:0000313" key="1">
    <source>
        <dbReference type="EMBL" id="RMX43638.1"/>
    </source>
</evidence>